<dbReference type="Gene3D" id="3.40.50.300">
    <property type="entry name" value="P-loop containing nucleotide triphosphate hydrolases"/>
    <property type="match status" value="1"/>
</dbReference>
<evidence type="ECO:0000313" key="4">
    <source>
        <dbReference type="Proteomes" id="UP001465976"/>
    </source>
</evidence>
<organism evidence="3 4">
    <name type="scientific">Marasmius crinis-equi</name>
    <dbReference type="NCBI Taxonomy" id="585013"/>
    <lineage>
        <taxon>Eukaryota</taxon>
        <taxon>Fungi</taxon>
        <taxon>Dikarya</taxon>
        <taxon>Basidiomycota</taxon>
        <taxon>Agaricomycotina</taxon>
        <taxon>Agaricomycetes</taxon>
        <taxon>Agaricomycetidae</taxon>
        <taxon>Agaricales</taxon>
        <taxon>Marasmiineae</taxon>
        <taxon>Marasmiaceae</taxon>
        <taxon>Marasmius</taxon>
    </lineage>
</organism>
<dbReference type="PANTHER" id="PTHR16184:SF6">
    <property type="entry name" value="ELONGATOR COMPLEX PROTEIN 6"/>
    <property type="match status" value="1"/>
</dbReference>
<dbReference type="InterPro" id="IPR027417">
    <property type="entry name" value="P-loop_NTPase"/>
</dbReference>
<name>A0ABR3EYE4_9AGAR</name>
<protein>
    <recommendedName>
        <fullName evidence="5">Elongator complex protein 5</fullName>
    </recommendedName>
</protein>
<sequence length="239" mass="26388">MFSPFDLPRPVFLLITDELSSPADFALHQSLITRLKQFKQSKRVYLSVSESWNRLQTLCAKNGVNLSITSSSGNLHFIDVLSQLDSASPSLRALYDQVAGILNQGDPDPGSIVIVDDISSLEWTGHSAQDLGRFCRALRALCLKTQTTLIIRHHIVDPYEPDTLFRNLKQMSSYHMEVRPLSSGRSGAVSGEIALHAGPTALDSDSSKVQLLSRQTALQYRLTDNGVVFFERGSSRGVL</sequence>
<dbReference type="Pfam" id="PF09807">
    <property type="entry name" value="ELP6"/>
    <property type="match status" value="1"/>
</dbReference>
<dbReference type="PANTHER" id="PTHR16184">
    <property type="entry name" value="ELONGATOR COMPLEX PROTEIN 6"/>
    <property type="match status" value="1"/>
</dbReference>
<dbReference type="CDD" id="cd19495">
    <property type="entry name" value="Elp6"/>
    <property type="match status" value="1"/>
</dbReference>
<comment type="pathway">
    <text evidence="1">tRNA modification; 5-methoxycarbonylmethyl-2-thiouridine-tRNA biosynthesis.</text>
</comment>
<evidence type="ECO:0000256" key="1">
    <source>
        <dbReference type="ARBA" id="ARBA00005043"/>
    </source>
</evidence>
<evidence type="ECO:0000256" key="2">
    <source>
        <dbReference type="ARBA" id="ARBA00008837"/>
    </source>
</evidence>
<comment type="caution">
    <text evidence="3">The sequence shown here is derived from an EMBL/GenBank/DDBJ whole genome shotgun (WGS) entry which is preliminary data.</text>
</comment>
<comment type="similarity">
    <text evidence="2">Belongs to the ELP6 family.</text>
</comment>
<reference evidence="3 4" key="1">
    <citation type="submission" date="2024-02" db="EMBL/GenBank/DDBJ databases">
        <title>A draft genome for the cacao thread blight pathogen Marasmius crinis-equi.</title>
        <authorList>
            <person name="Cohen S.P."/>
            <person name="Baruah I.K."/>
            <person name="Amoako-Attah I."/>
            <person name="Bukari Y."/>
            <person name="Meinhardt L.W."/>
            <person name="Bailey B.A."/>
        </authorList>
    </citation>
    <scope>NUCLEOTIDE SEQUENCE [LARGE SCALE GENOMIC DNA]</scope>
    <source>
        <strain evidence="3 4">GH-76</strain>
    </source>
</reference>
<evidence type="ECO:0000313" key="3">
    <source>
        <dbReference type="EMBL" id="KAL0567923.1"/>
    </source>
</evidence>
<dbReference type="InterPro" id="IPR018627">
    <property type="entry name" value="ELP6"/>
</dbReference>
<dbReference type="Proteomes" id="UP001465976">
    <property type="component" value="Unassembled WGS sequence"/>
</dbReference>
<dbReference type="EMBL" id="JBAHYK010001460">
    <property type="protein sequence ID" value="KAL0567923.1"/>
    <property type="molecule type" value="Genomic_DNA"/>
</dbReference>
<proteinExistence type="inferred from homology"/>
<accession>A0ABR3EYE4</accession>
<dbReference type="SUPFAM" id="SSF52540">
    <property type="entry name" value="P-loop containing nucleoside triphosphate hydrolases"/>
    <property type="match status" value="1"/>
</dbReference>
<keyword evidence="4" id="KW-1185">Reference proteome</keyword>
<evidence type="ECO:0008006" key="5">
    <source>
        <dbReference type="Google" id="ProtNLM"/>
    </source>
</evidence>
<gene>
    <name evidence="3" type="ORF">V5O48_014065</name>
</gene>